<dbReference type="GO" id="GO:0007165">
    <property type="term" value="P:signal transduction"/>
    <property type="evidence" value="ECO:0007669"/>
    <property type="project" value="UniProtKB-KW"/>
</dbReference>
<dbReference type="Gene3D" id="1.10.287.950">
    <property type="entry name" value="Methyl-accepting chemotaxis protein"/>
    <property type="match status" value="1"/>
</dbReference>
<dbReference type="eggNOG" id="COG0840">
    <property type="taxonomic scope" value="Bacteria"/>
</dbReference>
<feature type="domain" description="HAMP" evidence="7">
    <location>
        <begin position="441"/>
        <end position="494"/>
    </location>
</feature>
<keyword evidence="2 4" id="KW-0807">Transducer</keyword>
<evidence type="ECO:0000259" key="7">
    <source>
        <dbReference type="PROSITE" id="PS50885"/>
    </source>
</evidence>
<proteinExistence type="inferred from homology"/>
<dbReference type="AlphaFoldDB" id="A6VRT2"/>
<dbReference type="InterPro" id="IPR004089">
    <property type="entry name" value="MCPsignal_dom"/>
</dbReference>
<reference evidence="8" key="1">
    <citation type="submission" date="2007-06" db="EMBL/GenBank/DDBJ databases">
        <title>Complete sequence of Marinomonas sp. MWYL1.</title>
        <authorList>
            <consortium name="US DOE Joint Genome Institute"/>
            <person name="Copeland A."/>
            <person name="Lucas S."/>
            <person name="Lapidus A."/>
            <person name="Barry K."/>
            <person name="Glavina del Rio T."/>
            <person name="Dalin E."/>
            <person name="Tice H."/>
            <person name="Pitluck S."/>
            <person name="Kiss H."/>
            <person name="Brettin T."/>
            <person name="Bruce D."/>
            <person name="Detter J.C."/>
            <person name="Han C."/>
            <person name="Schmutz J."/>
            <person name="Larimer F."/>
            <person name="Land M."/>
            <person name="Hauser L."/>
            <person name="Kyrpides N."/>
            <person name="Kim E."/>
            <person name="Johnston A.W.B."/>
            <person name="Todd J.D."/>
            <person name="Rogers R."/>
            <person name="Wexler M."/>
            <person name="Bond P.L."/>
            <person name="Li Y."/>
            <person name="Richardson P."/>
        </authorList>
    </citation>
    <scope>NUCLEOTIDE SEQUENCE [LARGE SCALE GENOMIC DNA]</scope>
    <source>
        <strain evidence="8">MWYL1</strain>
    </source>
</reference>
<dbReference type="Gene3D" id="3.30.450.20">
    <property type="entry name" value="PAS domain"/>
    <property type="match status" value="1"/>
</dbReference>
<accession>A6VRT2</accession>
<evidence type="ECO:0000256" key="1">
    <source>
        <dbReference type="ARBA" id="ARBA00004370"/>
    </source>
</evidence>
<evidence type="ECO:0000313" key="8">
    <source>
        <dbReference type="EMBL" id="ABR69161.1"/>
    </source>
</evidence>
<sequence>MSIKAKTTFIFLLSTILSLSLLTSVIYFQTKEKSSESLEQSATDKLIAVREARKKSIERYLNATVNQITAQSNNPTIKTAMVDFSSAFESENADGSLTTEENTNLASYYETVFSKEYERLNHKSIDINMLMDSLSTKEKSLQFRYISNNKQPLGAKHKLDAANSAAIYDQVHAQYHPYIRSYLETFGLYDIFLISTSGEVVYSVYKEIDFATSLMNETNIDSGLANVFRQANELSNNEKYAIVDFSPYTASYGAAASFIAKPLFVDGKKVGVLAFQIPIDQINNIMTGDNDWSNSGLGLSGESYLVNDNLKAASINRFLAENPDSYIASLKSTKIPQIEIEEISLRKNNVGVQTIDTPSVRAALAGESGNKKIFDYRNISVLSSYTPVKFSGLNWVLISEIDTKEAFQAATDLAHSTLKTALLSLLGASILAVIIGLFFSKKLTTPIMKLNRFINDISLNKDLSRRVAIAGKDEISEISNNINNLLETFENIVKQITGTTNQLATSSEHLADVSHQTQKNMLQQQGESEQLATAMHEMVATVNEIANNASMAATSARDADNAAKIGLQTIESTESHLQKLNVELKNSSNVVHRLSEDSQQISQILDVINGIAEQTNLLALNAAIEAARAGEQGRGFAVVADEVRTLAARTQESTLRINDIINMLQNRSKEAVSAMAVNEEHANQTIEQAYKAKDALSEISRGVTAITDMNIQIASAAEEQSLVAEEINKNVTQIVILGNSSSEGANEVSSASENLSKISSELLSLSAQFKVNK</sequence>
<comment type="similarity">
    <text evidence="3">Belongs to the methyl-accepting chemotaxis (MCP) protein family.</text>
</comment>
<dbReference type="GO" id="GO:0016020">
    <property type="term" value="C:membrane"/>
    <property type="evidence" value="ECO:0007669"/>
    <property type="project" value="UniProtKB-SubCell"/>
</dbReference>
<evidence type="ECO:0000256" key="2">
    <source>
        <dbReference type="ARBA" id="ARBA00023224"/>
    </source>
</evidence>
<dbReference type="SUPFAM" id="SSF58104">
    <property type="entry name" value="Methyl-accepting chemotaxis protein (MCP) signaling domain"/>
    <property type="match status" value="1"/>
</dbReference>
<dbReference type="PROSITE" id="PS50111">
    <property type="entry name" value="CHEMOTAXIS_TRANSDUC_2"/>
    <property type="match status" value="1"/>
</dbReference>
<dbReference type="STRING" id="400668.Mmwyl1_0219"/>
<dbReference type="PANTHER" id="PTHR32089:SF112">
    <property type="entry name" value="LYSOZYME-LIKE PROTEIN-RELATED"/>
    <property type="match status" value="1"/>
</dbReference>
<dbReference type="SMART" id="SM00283">
    <property type="entry name" value="MA"/>
    <property type="match status" value="1"/>
</dbReference>
<dbReference type="HOGENOM" id="CLU_000445_107_19_6"/>
<dbReference type="Pfam" id="PF00015">
    <property type="entry name" value="MCPsignal"/>
    <property type="match status" value="1"/>
</dbReference>
<dbReference type="CDD" id="cd11386">
    <property type="entry name" value="MCP_signal"/>
    <property type="match status" value="1"/>
</dbReference>
<name>A6VRT2_MARMS</name>
<keyword evidence="5" id="KW-0175">Coiled coil</keyword>
<feature type="domain" description="Methyl-accepting transducer" evidence="6">
    <location>
        <begin position="499"/>
        <end position="735"/>
    </location>
</feature>
<dbReference type="FunFam" id="1.10.287.950:FF:000001">
    <property type="entry name" value="Methyl-accepting chemotaxis sensory transducer"/>
    <property type="match status" value="1"/>
</dbReference>
<dbReference type="CDD" id="cd06225">
    <property type="entry name" value="HAMP"/>
    <property type="match status" value="1"/>
</dbReference>
<dbReference type="InterPro" id="IPR003660">
    <property type="entry name" value="HAMP_dom"/>
</dbReference>
<gene>
    <name evidence="8" type="ordered locus">Mmwyl1_0219</name>
</gene>
<dbReference type="GO" id="GO:0006935">
    <property type="term" value="P:chemotaxis"/>
    <property type="evidence" value="ECO:0007669"/>
    <property type="project" value="UniProtKB-ARBA"/>
</dbReference>
<evidence type="ECO:0000256" key="5">
    <source>
        <dbReference type="SAM" id="Coils"/>
    </source>
</evidence>
<evidence type="ECO:0000256" key="4">
    <source>
        <dbReference type="PROSITE-ProRule" id="PRU00284"/>
    </source>
</evidence>
<comment type="subcellular location">
    <subcellularLocation>
        <location evidence="1">Membrane</location>
    </subcellularLocation>
</comment>
<evidence type="ECO:0000259" key="6">
    <source>
        <dbReference type="PROSITE" id="PS50111"/>
    </source>
</evidence>
<protein>
    <submittedName>
        <fullName evidence="8">Methyl-accepting chemotaxis sensory transducer</fullName>
    </submittedName>
</protein>
<dbReference type="OrthoDB" id="9806704at2"/>
<dbReference type="PROSITE" id="PS50885">
    <property type="entry name" value="HAMP"/>
    <property type="match status" value="1"/>
</dbReference>
<feature type="coiled-coil region" evidence="5">
    <location>
        <begin position="570"/>
        <end position="597"/>
    </location>
</feature>
<evidence type="ECO:0000256" key="3">
    <source>
        <dbReference type="ARBA" id="ARBA00029447"/>
    </source>
</evidence>
<dbReference type="PANTHER" id="PTHR32089">
    <property type="entry name" value="METHYL-ACCEPTING CHEMOTAXIS PROTEIN MCPB"/>
    <property type="match status" value="1"/>
</dbReference>
<dbReference type="EMBL" id="CP000749">
    <property type="protein sequence ID" value="ABR69161.1"/>
    <property type="molecule type" value="Genomic_DNA"/>
</dbReference>
<organism evidence="8">
    <name type="scientific">Marinomonas sp. (strain MWYL1)</name>
    <dbReference type="NCBI Taxonomy" id="400668"/>
    <lineage>
        <taxon>Bacteria</taxon>
        <taxon>Pseudomonadati</taxon>
        <taxon>Pseudomonadota</taxon>
        <taxon>Gammaproteobacteria</taxon>
        <taxon>Oceanospirillales</taxon>
        <taxon>Oceanospirillaceae</taxon>
        <taxon>Marinomonas</taxon>
    </lineage>
</organism>
<dbReference type="KEGG" id="mmw:Mmwyl1_0219"/>